<proteinExistence type="predicted"/>
<sequence length="129" mass="15142">MSECKLPKSVSLLTRESVKHKVELHTLITNGGANSIKSLENYLHLKLNELKDRYEQDKDSFSEDYLNGIKSQIDNVERAIHEIRQYENYITNERCLNLTKLNRIDEFKALLANEHAWTRSGYLLKEFEV</sequence>
<organism evidence="1">
    <name type="scientific">Podoviridae sp. ctBev14</name>
    <dbReference type="NCBI Taxonomy" id="2823556"/>
    <lineage>
        <taxon>Viruses</taxon>
        <taxon>Duplodnaviria</taxon>
        <taxon>Heunggongvirae</taxon>
        <taxon>Uroviricota</taxon>
        <taxon>Caudoviricetes</taxon>
    </lineage>
</organism>
<name>A0A8S5LB93_9CAUD</name>
<reference evidence="1" key="1">
    <citation type="journal article" date="2021" name="Proc. Natl. Acad. Sci. U.S.A.">
        <title>A Catalog of Tens of Thousands of Viruses from Human Metagenomes Reveals Hidden Associations with Chronic Diseases.</title>
        <authorList>
            <person name="Tisza M.J."/>
            <person name="Buck C.B."/>
        </authorList>
    </citation>
    <scope>NUCLEOTIDE SEQUENCE</scope>
    <source>
        <strain evidence="1">CtBev14</strain>
    </source>
</reference>
<protein>
    <submittedName>
        <fullName evidence="1">Uncharacterized protein</fullName>
    </submittedName>
</protein>
<evidence type="ECO:0000313" key="1">
    <source>
        <dbReference type="EMBL" id="DAD67115.1"/>
    </source>
</evidence>
<dbReference type="EMBL" id="BK014667">
    <property type="protein sequence ID" value="DAD67115.1"/>
    <property type="molecule type" value="Genomic_DNA"/>
</dbReference>
<accession>A0A8S5LB93</accession>